<dbReference type="EMBL" id="JH711574">
    <property type="protein sequence ID" value="EIW85463.1"/>
    <property type="molecule type" value="Genomic_DNA"/>
</dbReference>
<keyword evidence="2" id="KW-1185">Reference proteome</keyword>
<dbReference type="InterPro" id="IPR031100">
    <property type="entry name" value="LOG_fam"/>
</dbReference>
<organism evidence="1 2">
    <name type="scientific">Coniophora puteana (strain RWD-64-598)</name>
    <name type="common">Brown rot fungus</name>
    <dbReference type="NCBI Taxonomy" id="741705"/>
    <lineage>
        <taxon>Eukaryota</taxon>
        <taxon>Fungi</taxon>
        <taxon>Dikarya</taxon>
        <taxon>Basidiomycota</taxon>
        <taxon>Agaricomycotina</taxon>
        <taxon>Agaricomycetes</taxon>
        <taxon>Agaricomycetidae</taxon>
        <taxon>Boletales</taxon>
        <taxon>Coniophorineae</taxon>
        <taxon>Coniophoraceae</taxon>
        <taxon>Coniophora</taxon>
    </lineage>
</organism>
<dbReference type="SUPFAM" id="SSF102405">
    <property type="entry name" value="MCP/YpsA-like"/>
    <property type="match status" value="1"/>
</dbReference>
<dbReference type="GO" id="GO:0005829">
    <property type="term" value="C:cytosol"/>
    <property type="evidence" value="ECO:0007669"/>
    <property type="project" value="TreeGrafter"/>
</dbReference>
<name>A0A5M3N254_CONPW</name>
<dbReference type="KEGG" id="cput:CONPUDRAFT_47431"/>
<dbReference type="GO" id="GO:0009691">
    <property type="term" value="P:cytokinin biosynthetic process"/>
    <property type="evidence" value="ECO:0007669"/>
    <property type="project" value="InterPro"/>
</dbReference>
<dbReference type="AlphaFoldDB" id="A0A5M3N254"/>
<protein>
    <recommendedName>
        <fullName evidence="3">Lysine decarboxylase-like protein</fullName>
    </recommendedName>
</protein>
<dbReference type="Proteomes" id="UP000053558">
    <property type="component" value="Unassembled WGS sequence"/>
</dbReference>
<proteinExistence type="predicted"/>
<dbReference type="GO" id="GO:0016799">
    <property type="term" value="F:hydrolase activity, hydrolyzing N-glycosyl compounds"/>
    <property type="evidence" value="ECO:0007669"/>
    <property type="project" value="TreeGrafter"/>
</dbReference>
<dbReference type="Pfam" id="PF03641">
    <property type="entry name" value="Lysine_decarbox"/>
    <property type="match status" value="1"/>
</dbReference>
<reference evidence="2" key="1">
    <citation type="journal article" date="2012" name="Science">
        <title>The Paleozoic origin of enzymatic lignin decomposition reconstructed from 31 fungal genomes.</title>
        <authorList>
            <person name="Floudas D."/>
            <person name="Binder M."/>
            <person name="Riley R."/>
            <person name="Barry K."/>
            <person name="Blanchette R.A."/>
            <person name="Henrissat B."/>
            <person name="Martinez A.T."/>
            <person name="Otillar R."/>
            <person name="Spatafora J.W."/>
            <person name="Yadav J.S."/>
            <person name="Aerts A."/>
            <person name="Benoit I."/>
            <person name="Boyd A."/>
            <person name="Carlson A."/>
            <person name="Copeland A."/>
            <person name="Coutinho P.M."/>
            <person name="de Vries R.P."/>
            <person name="Ferreira P."/>
            <person name="Findley K."/>
            <person name="Foster B."/>
            <person name="Gaskell J."/>
            <person name="Glotzer D."/>
            <person name="Gorecki P."/>
            <person name="Heitman J."/>
            <person name="Hesse C."/>
            <person name="Hori C."/>
            <person name="Igarashi K."/>
            <person name="Jurgens J.A."/>
            <person name="Kallen N."/>
            <person name="Kersten P."/>
            <person name="Kohler A."/>
            <person name="Kuees U."/>
            <person name="Kumar T.K.A."/>
            <person name="Kuo A."/>
            <person name="LaButti K."/>
            <person name="Larrondo L.F."/>
            <person name="Lindquist E."/>
            <person name="Ling A."/>
            <person name="Lombard V."/>
            <person name="Lucas S."/>
            <person name="Lundell T."/>
            <person name="Martin R."/>
            <person name="McLaughlin D.J."/>
            <person name="Morgenstern I."/>
            <person name="Morin E."/>
            <person name="Murat C."/>
            <person name="Nagy L.G."/>
            <person name="Nolan M."/>
            <person name="Ohm R.A."/>
            <person name="Patyshakuliyeva A."/>
            <person name="Rokas A."/>
            <person name="Ruiz-Duenas F.J."/>
            <person name="Sabat G."/>
            <person name="Salamov A."/>
            <person name="Samejima M."/>
            <person name="Schmutz J."/>
            <person name="Slot J.C."/>
            <person name="St John F."/>
            <person name="Stenlid J."/>
            <person name="Sun H."/>
            <person name="Sun S."/>
            <person name="Syed K."/>
            <person name="Tsang A."/>
            <person name="Wiebenga A."/>
            <person name="Young D."/>
            <person name="Pisabarro A."/>
            <person name="Eastwood D.C."/>
            <person name="Martin F."/>
            <person name="Cullen D."/>
            <person name="Grigoriev I.V."/>
            <person name="Hibbett D.S."/>
        </authorList>
    </citation>
    <scope>NUCLEOTIDE SEQUENCE [LARGE SCALE GENOMIC DNA]</scope>
    <source>
        <strain evidence="2">RWD-64-598 SS2</strain>
    </source>
</reference>
<evidence type="ECO:0008006" key="3">
    <source>
        <dbReference type="Google" id="ProtNLM"/>
    </source>
</evidence>
<comment type="caution">
    <text evidence="1">The sequence shown here is derived from an EMBL/GenBank/DDBJ whole genome shotgun (WGS) entry which is preliminary data.</text>
</comment>
<gene>
    <name evidence="1" type="ORF">CONPUDRAFT_47431</name>
</gene>
<dbReference type="NCBIfam" id="TIGR00730">
    <property type="entry name" value="Rossman fold protein, TIGR00730 family"/>
    <property type="match status" value="1"/>
</dbReference>
<dbReference type="OMA" id="HQKPIGL"/>
<dbReference type="RefSeq" id="XP_007764012.1">
    <property type="nucleotide sequence ID" value="XM_007765822.1"/>
</dbReference>
<dbReference type="GeneID" id="19207204"/>
<evidence type="ECO:0000313" key="1">
    <source>
        <dbReference type="EMBL" id="EIW85463.1"/>
    </source>
</evidence>
<sequence>MVPPSDSRAVAVYCAASLGKRKAFQNAALSVGHALAEANRPLVYGGGNAGIMGVVSGAALEHENARVIGIIPNAILAGGGEKDKGGNPIPTTKHVADALSEKPRIVVSSMHERKVEMATRAGGFIGLPGGFGTFDEVLEVITWNQLNIHNKPVVLLNVCGYWSPLRALVRTGIEEGFIRPENEKLVIFVDGPEDYDEHETFEWGKAAIAALESWDTANTKGTLPFHWLKDVDTSAATTNEKPNKGSGSARWLRKVWHARMRGRPLVVA</sequence>
<dbReference type="Gene3D" id="3.40.50.450">
    <property type="match status" value="1"/>
</dbReference>
<dbReference type="PANTHER" id="PTHR31223">
    <property type="entry name" value="LOG FAMILY PROTEIN YJL055W"/>
    <property type="match status" value="1"/>
</dbReference>
<dbReference type="InterPro" id="IPR005269">
    <property type="entry name" value="LOG"/>
</dbReference>
<evidence type="ECO:0000313" key="2">
    <source>
        <dbReference type="Proteomes" id="UP000053558"/>
    </source>
</evidence>
<dbReference type="PANTHER" id="PTHR31223:SF70">
    <property type="entry name" value="LOG FAMILY PROTEIN YJL055W"/>
    <property type="match status" value="1"/>
</dbReference>
<dbReference type="OrthoDB" id="414463at2759"/>
<accession>A0A5M3N254</accession>